<name>A0A7J6XPL5_TRYCR</name>
<organism evidence="18 19">
    <name type="scientific">Trypanosoma cruzi</name>
    <dbReference type="NCBI Taxonomy" id="5693"/>
    <lineage>
        <taxon>Eukaryota</taxon>
        <taxon>Discoba</taxon>
        <taxon>Euglenozoa</taxon>
        <taxon>Kinetoplastea</taxon>
        <taxon>Metakinetoplastina</taxon>
        <taxon>Trypanosomatida</taxon>
        <taxon>Trypanosomatidae</taxon>
        <taxon>Trypanosoma</taxon>
        <taxon>Schizotrypanum</taxon>
    </lineage>
</organism>
<keyword evidence="14" id="KW-0325">Glycoprotein</keyword>
<keyword evidence="6" id="KW-0732">Signal</keyword>
<reference evidence="18 19" key="1">
    <citation type="journal article" date="2019" name="Genome Biol. Evol.">
        <title>Nanopore Sequencing Significantly Improves Genome Assembly of the Protozoan Parasite Trypanosoma cruzi.</title>
        <authorList>
            <person name="Diaz-Viraque F."/>
            <person name="Pita S."/>
            <person name="Greif G."/>
            <person name="de Souza R.C.M."/>
            <person name="Iraola G."/>
            <person name="Robello C."/>
        </authorList>
    </citation>
    <scope>NUCLEOTIDE SEQUENCE [LARGE SCALE GENOMIC DNA]</scope>
    <source>
        <strain evidence="18 19">Berenice</strain>
    </source>
</reference>
<evidence type="ECO:0000256" key="4">
    <source>
        <dbReference type="ARBA" id="ARBA00022670"/>
    </source>
</evidence>
<dbReference type="GO" id="GO:0005737">
    <property type="term" value="C:cytoplasm"/>
    <property type="evidence" value="ECO:0007669"/>
    <property type="project" value="TreeGrafter"/>
</dbReference>
<comment type="catalytic activity">
    <reaction evidence="1">
        <text>Preference for hydrophobic residues at P1 and P1' and basic residues at P2' and P3'. A model nonapeptide is cleaved at -Ala-Tyr-|-Leu-Lys-Lys-.</text>
        <dbReference type="EC" id="3.4.24.36"/>
    </reaction>
</comment>
<evidence type="ECO:0000256" key="8">
    <source>
        <dbReference type="ARBA" id="ARBA00022833"/>
    </source>
</evidence>
<dbReference type="Pfam" id="PF01457">
    <property type="entry name" value="Peptidase_M8"/>
    <property type="match status" value="1"/>
</dbReference>
<comment type="subcellular location">
    <subcellularLocation>
        <location evidence="2">Membrane</location>
    </subcellularLocation>
</comment>
<evidence type="ECO:0000313" key="19">
    <source>
        <dbReference type="Proteomes" id="UP000583944"/>
    </source>
</evidence>
<evidence type="ECO:0000256" key="9">
    <source>
        <dbReference type="ARBA" id="ARBA00022889"/>
    </source>
</evidence>
<dbReference type="PANTHER" id="PTHR10942">
    <property type="entry name" value="LEISHMANOLYSIN-LIKE PEPTIDASE"/>
    <property type="match status" value="1"/>
</dbReference>
<dbReference type="GO" id="GO:0004222">
    <property type="term" value="F:metalloendopeptidase activity"/>
    <property type="evidence" value="ECO:0007669"/>
    <property type="project" value="UniProtKB-UniRule"/>
</dbReference>
<keyword evidence="11" id="KW-0472">Membrane</keyword>
<dbReference type="PANTHER" id="PTHR10942:SF0">
    <property type="entry name" value="LEISHMANOLYSIN-LIKE PEPTIDASE"/>
    <property type="match status" value="1"/>
</dbReference>
<dbReference type="AlphaFoldDB" id="A0A7J6XPL5"/>
<evidence type="ECO:0000256" key="16">
    <source>
        <dbReference type="PIRSR" id="PIRSR601577-2"/>
    </source>
</evidence>
<keyword evidence="5 16" id="KW-0479">Metal-binding</keyword>
<dbReference type="PRINTS" id="PR00782">
    <property type="entry name" value="LSHMANOLYSIN"/>
</dbReference>
<comment type="caution">
    <text evidence="18">The sequence shown here is derived from an EMBL/GenBank/DDBJ whole genome shotgun (WGS) entry which is preliminary data.</text>
</comment>
<evidence type="ECO:0000256" key="13">
    <source>
        <dbReference type="ARBA" id="ARBA00023157"/>
    </source>
</evidence>
<comment type="similarity">
    <text evidence="3 17">Belongs to the peptidase M8 family.</text>
</comment>
<feature type="binding site" evidence="16">
    <location>
        <position position="148"/>
    </location>
    <ligand>
        <name>Zn(2+)</name>
        <dbReference type="ChEBI" id="CHEBI:29105"/>
        <note>catalytic</note>
    </ligand>
</feature>
<feature type="binding site" evidence="16">
    <location>
        <position position="213"/>
    </location>
    <ligand>
        <name>Zn(2+)</name>
        <dbReference type="ChEBI" id="CHEBI:29105"/>
        <note>catalytic</note>
    </ligand>
</feature>
<dbReference type="Proteomes" id="UP000583944">
    <property type="component" value="Unassembled WGS sequence"/>
</dbReference>
<evidence type="ECO:0000256" key="14">
    <source>
        <dbReference type="ARBA" id="ARBA00023180"/>
    </source>
</evidence>
<keyword evidence="8 16" id="KW-0862">Zinc</keyword>
<evidence type="ECO:0000256" key="3">
    <source>
        <dbReference type="ARBA" id="ARBA00005860"/>
    </source>
</evidence>
<evidence type="ECO:0000256" key="1">
    <source>
        <dbReference type="ARBA" id="ARBA00001249"/>
    </source>
</evidence>
<dbReference type="GO" id="GO:0007155">
    <property type="term" value="P:cell adhesion"/>
    <property type="evidence" value="ECO:0007669"/>
    <property type="project" value="UniProtKB-KW"/>
</dbReference>
<proteinExistence type="inferred from homology"/>
<keyword evidence="12" id="KW-0865">Zymogen</keyword>
<dbReference type="Gene3D" id="3.90.132.10">
    <property type="entry name" value="Leishmanolysin , domain 2"/>
    <property type="match status" value="1"/>
</dbReference>
<evidence type="ECO:0000256" key="10">
    <source>
        <dbReference type="ARBA" id="ARBA00023049"/>
    </source>
</evidence>
<dbReference type="VEuPathDB" id="TriTrypDB:ECC02_010845"/>
<comment type="cofactor">
    <cofactor evidence="16 17">
        <name>Zn(2+)</name>
        <dbReference type="ChEBI" id="CHEBI:29105"/>
    </cofactor>
    <text evidence="16 17">Binds 1 zinc ion per subunit.</text>
</comment>
<accession>A0A7J6XPL5</accession>
<evidence type="ECO:0000256" key="12">
    <source>
        <dbReference type="ARBA" id="ARBA00023145"/>
    </source>
</evidence>
<protein>
    <recommendedName>
        <fullName evidence="17">Leishmanolysin-like peptidase</fullName>
        <ecNumber evidence="17">3.4.24.-</ecNumber>
    </recommendedName>
</protein>
<gene>
    <name evidence="18" type="ORF">ECC02_010845</name>
</gene>
<dbReference type="GO" id="GO:0046872">
    <property type="term" value="F:metal ion binding"/>
    <property type="evidence" value="ECO:0007669"/>
    <property type="project" value="UniProtKB-KW"/>
</dbReference>
<evidence type="ECO:0000256" key="2">
    <source>
        <dbReference type="ARBA" id="ARBA00004370"/>
    </source>
</evidence>
<evidence type="ECO:0000256" key="7">
    <source>
        <dbReference type="ARBA" id="ARBA00022801"/>
    </source>
</evidence>
<keyword evidence="4 17" id="KW-0645">Protease</keyword>
<feature type="active site" evidence="15">
    <location>
        <position position="145"/>
    </location>
</feature>
<evidence type="ECO:0000256" key="17">
    <source>
        <dbReference type="RuleBase" id="RU366077"/>
    </source>
</evidence>
<evidence type="ECO:0000256" key="6">
    <source>
        <dbReference type="ARBA" id="ARBA00022729"/>
    </source>
</evidence>
<dbReference type="InterPro" id="IPR001577">
    <property type="entry name" value="Peptidase_M8"/>
</dbReference>
<evidence type="ECO:0000313" key="18">
    <source>
        <dbReference type="EMBL" id="KAF5216391.1"/>
    </source>
</evidence>
<keyword evidence="9" id="KW-0130">Cell adhesion</keyword>
<evidence type="ECO:0000256" key="5">
    <source>
        <dbReference type="ARBA" id="ARBA00022723"/>
    </source>
</evidence>
<keyword evidence="7 17" id="KW-0378">Hydrolase</keyword>
<sequence length="231" mass="25738">MEEDFLRKGWRNMRNCLGGKVSCEAGHIFLQEKKQLYTQKIIPGAAKLHVERLIVKPTADKIEFPRNMVSPCEQFTVPTGHMSGGVPDAHFIIYAAARPSSAKSRAVWAATCITWGDSRPSIGAMNFDPKYMTDTAWSVCVAAHELAHALGFSQEKMEEKSILNSEYIVRGMRRKVVAGNHVKAKTRAHFGCNSLEGMELEDEDGASARRIPHWKERHARDELMAPTVSAG</sequence>
<dbReference type="SUPFAM" id="SSF55486">
    <property type="entry name" value="Metalloproteases ('zincins'), catalytic domain"/>
    <property type="match status" value="1"/>
</dbReference>
<keyword evidence="13" id="KW-1015">Disulfide bond</keyword>
<dbReference type="EMBL" id="JABDHM010000208">
    <property type="protein sequence ID" value="KAF5216391.1"/>
    <property type="molecule type" value="Genomic_DNA"/>
</dbReference>
<dbReference type="GO" id="GO:0006508">
    <property type="term" value="P:proteolysis"/>
    <property type="evidence" value="ECO:0007669"/>
    <property type="project" value="UniProtKB-KW"/>
</dbReference>
<keyword evidence="10 16" id="KW-0482">Metalloprotease</keyword>
<dbReference type="Gene3D" id="3.10.170.20">
    <property type="match status" value="1"/>
</dbReference>
<feature type="binding site" evidence="16">
    <location>
        <position position="144"/>
    </location>
    <ligand>
        <name>Zn(2+)</name>
        <dbReference type="ChEBI" id="CHEBI:29105"/>
        <note>catalytic</note>
    </ligand>
</feature>
<dbReference type="GO" id="GO:0016020">
    <property type="term" value="C:membrane"/>
    <property type="evidence" value="ECO:0007669"/>
    <property type="project" value="UniProtKB-SubCell"/>
</dbReference>
<evidence type="ECO:0000256" key="11">
    <source>
        <dbReference type="ARBA" id="ARBA00023136"/>
    </source>
</evidence>
<evidence type="ECO:0000256" key="15">
    <source>
        <dbReference type="PIRSR" id="PIRSR601577-1"/>
    </source>
</evidence>
<dbReference type="EC" id="3.4.24.-" evidence="17"/>